<dbReference type="Gramene" id="mRNA:HanXRQr2_Chr05g0223711">
    <property type="protein sequence ID" value="mRNA:HanXRQr2_Chr05g0223711"/>
    <property type="gene ID" value="HanXRQr2_Chr05g0223711"/>
</dbReference>
<dbReference type="PROSITE" id="PS50275">
    <property type="entry name" value="SAC"/>
    <property type="match status" value="1"/>
</dbReference>
<organism evidence="9 10">
    <name type="scientific">Helianthus annuus</name>
    <name type="common">Common sunflower</name>
    <dbReference type="NCBI Taxonomy" id="4232"/>
    <lineage>
        <taxon>Eukaryota</taxon>
        <taxon>Viridiplantae</taxon>
        <taxon>Streptophyta</taxon>
        <taxon>Embryophyta</taxon>
        <taxon>Tracheophyta</taxon>
        <taxon>Spermatophyta</taxon>
        <taxon>Magnoliopsida</taxon>
        <taxon>eudicotyledons</taxon>
        <taxon>Gunneridae</taxon>
        <taxon>Pentapetalae</taxon>
        <taxon>asterids</taxon>
        <taxon>campanulids</taxon>
        <taxon>Asterales</taxon>
        <taxon>Asteraceae</taxon>
        <taxon>Asteroideae</taxon>
        <taxon>Heliantheae alliance</taxon>
        <taxon>Heliantheae</taxon>
        <taxon>Helianthus</taxon>
    </lineage>
</organism>
<evidence type="ECO:0000256" key="6">
    <source>
        <dbReference type="ARBA" id="ARBA00023464"/>
    </source>
</evidence>
<comment type="subunit">
    <text evidence="6">Component of the PI(3,5)P2 regulatory complex at least composed of ATG18, SAC/FIG4, FAB1 and VAC14.</text>
</comment>
<evidence type="ECO:0000256" key="5">
    <source>
        <dbReference type="ARBA" id="ARBA00023337"/>
    </source>
</evidence>
<evidence type="ECO:0000256" key="3">
    <source>
        <dbReference type="ARBA" id="ARBA00022801"/>
    </source>
</evidence>
<keyword evidence="4 7" id="KW-0472">Membrane</keyword>
<accession>A0A9K3NPF9</accession>
<gene>
    <name evidence="9" type="ORF">HanXRQr2_Chr05g0223711</name>
</gene>
<dbReference type="EMBL" id="MNCJ02000320">
    <property type="protein sequence ID" value="KAF5806633.1"/>
    <property type="molecule type" value="Genomic_DNA"/>
</dbReference>
<evidence type="ECO:0000256" key="1">
    <source>
        <dbReference type="ARBA" id="ARBA00004148"/>
    </source>
</evidence>
<reference evidence="9" key="2">
    <citation type="submission" date="2020-06" db="EMBL/GenBank/DDBJ databases">
        <title>Helianthus annuus Genome sequencing and assembly Release 2.</title>
        <authorList>
            <person name="Gouzy J."/>
            <person name="Langlade N."/>
            <person name="Munos S."/>
        </authorList>
    </citation>
    <scope>NUCLEOTIDE SEQUENCE</scope>
    <source>
        <tissue evidence="9">Leaves</tissue>
    </source>
</reference>
<evidence type="ECO:0000313" key="10">
    <source>
        <dbReference type="Proteomes" id="UP000215914"/>
    </source>
</evidence>
<keyword evidence="10" id="KW-1185">Reference proteome</keyword>
<dbReference type="PANTHER" id="PTHR45738:SF3">
    <property type="entry name" value="OS03G0182400 PROTEIN"/>
    <property type="match status" value="1"/>
</dbReference>
<evidence type="ECO:0000256" key="7">
    <source>
        <dbReference type="SAM" id="Phobius"/>
    </source>
</evidence>
<dbReference type="Proteomes" id="UP000215914">
    <property type="component" value="Unassembled WGS sequence"/>
</dbReference>
<reference evidence="9" key="1">
    <citation type="journal article" date="2017" name="Nature">
        <title>The sunflower genome provides insights into oil metabolism, flowering and Asterid evolution.</title>
        <authorList>
            <person name="Badouin H."/>
            <person name="Gouzy J."/>
            <person name="Grassa C.J."/>
            <person name="Murat F."/>
            <person name="Staton S.E."/>
            <person name="Cottret L."/>
            <person name="Lelandais-Briere C."/>
            <person name="Owens G.L."/>
            <person name="Carrere S."/>
            <person name="Mayjonade B."/>
            <person name="Legrand L."/>
            <person name="Gill N."/>
            <person name="Kane N.C."/>
            <person name="Bowers J.E."/>
            <person name="Hubner S."/>
            <person name="Bellec A."/>
            <person name="Berard A."/>
            <person name="Berges H."/>
            <person name="Blanchet N."/>
            <person name="Boniface M.C."/>
            <person name="Brunel D."/>
            <person name="Catrice O."/>
            <person name="Chaidir N."/>
            <person name="Claudel C."/>
            <person name="Donnadieu C."/>
            <person name="Faraut T."/>
            <person name="Fievet G."/>
            <person name="Helmstetter N."/>
            <person name="King M."/>
            <person name="Knapp S.J."/>
            <person name="Lai Z."/>
            <person name="Le Paslier M.C."/>
            <person name="Lippi Y."/>
            <person name="Lorenzon L."/>
            <person name="Mandel J.R."/>
            <person name="Marage G."/>
            <person name="Marchand G."/>
            <person name="Marquand E."/>
            <person name="Bret-Mestries E."/>
            <person name="Morien E."/>
            <person name="Nambeesan S."/>
            <person name="Nguyen T."/>
            <person name="Pegot-Espagnet P."/>
            <person name="Pouilly N."/>
            <person name="Raftis F."/>
            <person name="Sallet E."/>
            <person name="Schiex T."/>
            <person name="Thomas J."/>
            <person name="Vandecasteele C."/>
            <person name="Vares D."/>
            <person name="Vear F."/>
            <person name="Vautrin S."/>
            <person name="Crespi M."/>
            <person name="Mangin B."/>
            <person name="Burke J.M."/>
            <person name="Salse J."/>
            <person name="Munos S."/>
            <person name="Vincourt P."/>
            <person name="Rieseberg L.H."/>
            <person name="Langlade N.B."/>
        </authorList>
    </citation>
    <scope>NUCLEOTIDE SEQUENCE</scope>
    <source>
        <tissue evidence="9">Leaves</tissue>
    </source>
</reference>
<proteinExistence type="predicted"/>
<dbReference type="InterPro" id="IPR002013">
    <property type="entry name" value="SAC_dom"/>
</dbReference>
<name>A0A9K3NPF9_HELAN</name>
<dbReference type="InterPro" id="IPR011990">
    <property type="entry name" value="TPR-like_helical_dom_sf"/>
</dbReference>
<dbReference type="PANTHER" id="PTHR45738">
    <property type="entry name" value="POLYPHOSPHOINOSITIDE PHOSPHATASE"/>
    <property type="match status" value="1"/>
</dbReference>
<comment type="catalytic activity">
    <reaction evidence="5">
        <text>a 1,2-diacyl-sn-glycero-3-phospho-(1D-myo-inositol-3,5-bisphosphate) + H2O = a 1,2-diacyl-sn-glycero-3-phospho-(1D-myo-inositol-3-phosphate) + phosphate</text>
        <dbReference type="Rhea" id="RHEA:32955"/>
        <dbReference type="ChEBI" id="CHEBI:15377"/>
        <dbReference type="ChEBI" id="CHEBI:43474"/>
        <dbReference type="ChEBI" id="CHEBI:57923"/>
        <dbReference type="ChEBI" id="CHEBI:58088"/>
    </reaction>
</comment>
<evidence type="ECO:0000256" key="2">
    <source>
        <dbReference type="ARBA" id="ARBA00022554"/>
    </source>
</evidence>
<feature type="domain" description="SAC" evidence="8">
    <location>
        <begin position="122"/>
        <end position="197"/>
    </location>
</feature>
<dbReference type="GO" id="GO:0043813">
    <property type="term" value="F:phosphatidylinositol-3,5-bisphosphate 5-phosphatase activity"/>
    <property type="evidence" value="ECO:0007669"/>
    <property type="project" value="InterPro"/>
</dbReference>
<keyword evidence="2" id="KW-0926">Vacuole</keyword>
<feature type="transmembrane region" description="Helical" evidence="7">
    <location>
        <begin position="81"/>
        <end position="104"/>
    </location>
</feature>
<sequence>MIHTLVVFNGYERETTVANALIITYFCCGCSGFGRQVFVETSDWNVVTWTTMISGLAQNRYREEGCQIHGLVLNLGINTDFTLGCFSFIFLVFTHNLIYCFCTFHFSLRSLHYKYCPYKKLLCSVDLTKDFFFSYSYHVMQSLQKNLSTQETGRHDYETMFVWNEFLTVAINNQLKNRLWTVALVYDFFKQVHSSIQ</sequence>
<dbReference type="InterPro" id="IPR043573">
    <property type="entry name" value="Fig4-like"/>
</dbReference>
<keyword evidence="7" id="KW-0812">Transmembrane</keyword>
<keyword evidence="7" id="KW-1133">Transmembrane helix</keyword>
<evidence type="ECO:0000256" key="4">
    <source>
        <dbReference type="ARBA" id="ARBA00023136"/>
    </source>
</evidence>
<dbReference type="GO" id="GO:0005774">
    <property type="term" value="C:vacuolar membrane"/>
    <property type="evidence" value="ECO:0007669"/>
    <property type="project" value="UniProtKB-SubCell"/>
</dbReference>
<comment type="subcellular location">
    <subcellularLocation>
        <location evidence="1">Vacuole membrane</location>
        <topology evidence="1">Peripheral membrane protein</topology>
    </subcellularLocation>
</comment>
<dbReference type="Gene3D" id="1.25.40.10">
    <property type="entry name" value="Tetratricopeptide repeat domain"/>
    <property type="match status" value="1"/>
</dbReference>
<keyword evidence="3" id="KW-0378">Hydrolase</keyword>
<dbReference type="GO" id="GO:0046856">
    <property type="term" value="P:phosphatidylinositol dephosphorylation"/>
    <property type="evidence" value="ECO:0007669"/>
    <property type="project" value="InterPro"/>
</dbReference>
<comment type="caution">
    <text evidence="9">The sequence shown here is derived from an EMBL/GenBank/DDBJ whole genome shotgun (WGS) entry which is preliminary data.</text>
</comment>
<dbReference type="AlphaFoldDB" id="A0A9K3NPF9"/>
<dbReference type="Pfam" id="PF02383">
    <property type="entry name" value="Syja_N"/>
    <property type="match status" value="1"/>
</dbReference>
<protein>
    <submittedName>
        <fullName evidence="9">SAC domain, tetratricopeptide-like helical domain superfamily</fullName>
    </submittedName>
</protein>
<evidence type="ECO:0000259" key="8">
    <source>
        <dbReference type="PROSITE" id="PS50275"/>
    </source>
</evidence>
<evidence type="ECO:0000313" key="9">
    <source>
        <dbReference type="EMBL" id="KAF5806633.1"/>
    </source>
</evidence>